<dbReference type="AlphaFoldDB" id="A0A9D1PHH1"/>
<dbReference type="EMBL" id="DXIE01000032">
    <property type="protein sequence ID" value="HIV62226.1"/>
    <property type="molecule type" value="Genomic_DNA"/>
</dbReference>
<proteinExistence type="predicted"/>
<feature type="transmembrane region" description="Helical" evidence="1">
    <location>
        <begin position="165"/>
        <end position="186"/>
    </location>
</feature>
<keyword evidence="1" id="KW-0812">Transmembrane</keyword>
<reference evidence="2" key="2">
    <citation type="submission" date="2021-04" db="EMBL/GenBank/DDBJ databases">
        <authorList>
            <person name="Gilroy R."/>
        </authorList>
    </citation>
    <scope>NUCLEOTIDE SEQUENCE</scope>
    <source>
        <strain evidence="2">CHK193-4272</strain>
    </source>
</reference>
<dbReference type="Proteomes" id="UP000886808">
    <property type="component" value="Unassembled WGS sequence"/>
</dbReference>
<protein>
    <submittedName>
        <fullName evidence="2">DUF1700 domain-containing protein</fullName>
    </submittedName>
</protein>
<gene>
    <name evidence="2" type="ORF">H9746_05235</name>
</gene>
<feature type="transmembrane region" description="Helical" evidence="1">
    <location>
        <begin position="96"/>
        <end position="112"/>
    </location>
</feature>
<organism evidence="2 3">
    <name type="scientific">Candidatus Butyricicoccus avistercoris</name>
    <dbReference type="NCBI Taxonomy" id="2838518"/>
    <lineage>
        <taxon>Bacteria</taxon>
        <taxon>Bacillati</taxon>
        <taxon>Bacillota</taxon>
        <taxon>Clostridia</taxon>
        <taxon>Eubacteriales</taxon>
        <taxon>Butyricicoccaceae</taxon>
        <taxon>Butyricicoccus</taxon>
    </lineage>
</organism>
<reference evidence="2" key="1">
    <citation type="journal article" date="2021" name="PeerJ">
        <title>Extensive microbial diversity within the chicken gut microbiome revealed by metagenomics and culture.</title>
        <authorList>
            <person name="Gilroy R."/>
            <person name="Ravi A."/>
            <person name="Getino M."/>
            <person name="Pursley I."/>
            <person name="Horton D.L."/>
            <person name="Alikhan N.F."/>
            <person name="Baker D."/>
            <person name="Gharbi K."/>
            <person name="Hall N."/>
            <person name="Watson M."/>
            <person name="Adriaenssens E.M."/>
            <person name="Foster-Nyarko E."/>
            <person name="Jarju S."/>
            <person name="Secka A."/>
            <person name="Antonio M."/>
            <person name="Oren A."/>
            <person name="Chaudhuri R.R."/>
            <person name="La Ragione R."/>
            <person name="Hildebrand F."/>
            <person name="Pallen M.J."/>
        </authorList>
    </citation>
    <scope>NUCLEOTIDE SEQUENCE</scope>
    <source>
        <strain evidence="2">CHK193-4272</strain>
    </source>
</reference>
<evidence type="ECO:0000313" key="3">
    <source>
        <dbReference type="Proteomes" id="UP000886808"/>
    </source>
</evidence>
<comment type="caution">
    <text evidence="2">The sequence shown here is derived from an EMBL/GenBank/DDBJ whole genome shotgun (WGS) entry which is preliminary data.</text>
</comment>
<evidence type="ECO:0000256" key="1">
    <source>
        <dbReference type="SAM" id="Phobius"/>
    </source>
</evidence>
<keyword evidence="1" id="KW-1133">Transmembrane helix</keyword>
<keyword evidence="1" id="KW-0472">Membrane</keyword>
<name>A0A9D1PHH1_9FIRM</name>
<feature type="transmembrane region" description="Helical" evidence="1">
    <location>
        <begin position="118"/>
        <end position="136"/>
    </location>
</feature>
<accession>A0A9D1PHH1</accession>
<sequence>MNKEEFLSVLEKELEVLPEEKRKKAMSYYKACFDSVDKLSEQAIIFKLGSPKLIANNIIKEHQKSIKFENLSDNKKKIFSFLENIKKGNYKFNTKNIIIAIILILIFIFFVLPLLGNISVVLFAIICAVFGVILAVILLPLVVFSIGVGLVFVSIFSIWDIKNTFLPLILGIICIISSYFIGRFMYKKIKKLYLKLKV</sequence>
<dbReference type="Pfam" id="PF22564">
    <property type="entry name" value="HAAS"/>
    <property type="match status" value="1"/>
</dbReference>
<feature type="transmembrane region" description="Helical" evidence="1">
    <location>
        <begin position="141"/>
        <end position="159"/>
    </location>
</feature>
<evidence type="ECO:0000313" key="2">
    <source>
        <dbReference type="EMBL" id="HIV62226.1"/>
    </source>
</evidence>